<feature type="domain" description="Alcohol dehydrogenase iron-type/glycerol dehydrogenase GldA" evidence="2">
    <location>
        <begin position="15"/>
        <end position="195"/>
    </location>
</feature>
<proteinExistence type="predicted"/>
<name>A0A8T4H0I4_9EURY</name>
<organism evidence="4 5">
    <name type="scientific">Halolamina salifodinae</name>
    <dbReference type="NCBI Taxonomy" id="1202767"/>
    <lineage>
        <taxon>Archaea</taxon>
        <taxon>Methanobacteriati</taxon>
        <taxon>Methanobacteriota</taxon>
        <taxon>Stenosarchaea group</taxon>
        <taxon>Halobacteria</taxon>
        <taxon>Halobacteriales</taxon>
        <taxon>Haloferacaceae</taxon>
    </lineage>
</organism>
<evidence type="ECO:0000313" key="4">
    <source>
        <dbReference type="EMBL" id="MBP1988180.1"/>
    </source>
</evidence>
<evidence type="ECO:0000259" key="2">
    <source>
        <dbReference type="Pfam" id="PF00465"/>
    </source>
</evidence>
<sequence>MTDSPQRAFTLDYDPGEIRFGRGAVDDLGGLLADRGLASALVVTGENVGANPLVMDPIEAGLGDALAGVFDRTTPAKTIGAALDAAERVRDEGIEAIVAVGSGSSLDTAKAASALGSYGDPAAAAEHAIQSGSVPVADDGQPTPVIAVPTTLAGADLSVIGGVSLTLEADADPGAVESGGVSDRRLMPAAVCYDPYLFETTPRSVLTASAMNGFDKAVECCYSPHATPITDGTASRGLALMASGFGALAAEHPDPERFDDAVAGVVCAQYGISTPGAYRASIIHAFGHGFSHGYDVHQGTAHGILAPHVLRHVFARVDGRRELLAESLGVAEDGMDDEELADAVVDAVAAVRDDLGLPSRLREIEALDQADLPEIAEIIAEDGLFAQAPVQPSVEEVLAVLEEAW</sequence>
<accession>A0A8T4H0I4</accession>
<feature type="domain" description="Fe-containing alcohol dehydrogenase-like C-terminal" evidence="3">
    <location>
        <begin position="208"/>
        <end position="405"/>
    </location>
</feature>
<protein>
    <submittedName>
        <fullName evidence="4">Alcohol dehydrogenase class IV</fullName>
    </submittedName>
</protein>
<dbReference type="SUPFAM" id="SSF56796">
    <property type="entry name" value="Dehydroquinate synthase-like"/>
    <property type="match status" value="1"/>
</dbReference>
<comment type="caution">
    <text evidence="4">The sequence shown here is derived from an EMBL/GenBank/DDBJ whole genome shotgun (WGS) entry which is preliminary data.</text>
</comment>
<dbReference type="OrthoDB" id="57329at2157"/>
<dbReference type="PANTHER" id="PTHR11496">
    <property type="entry name" value="ALCOHOL DEHYDROGENASE"/>
    <property type="match status" value="1"/>
</dbReference>
<dbReference type="RefSeq" id="WP_209492522.1">
    <property type="nucleotide sequence ID" value="NZ_JAGGLC010000006.1"/>
</dbReference>
<keyword evidence="5" id="KW-1185">Reference proteome</keyword>
<dbReference type="GO" id="GO:0004022">
    <property type="term" value="F:alcohol dehydrogenase (NAD+) activity"/>
    <property type="evidence" value="ECO:0007669"/>
    <property type="project" value="TreeGrafter"/>
</dbReference>
<evidence type="ECO:0000256" key="1">
    <source>
        <dbReference type="ARBA" id="ARBA00023002"/>
    </source>
</evidence>
<dbReference type="InterPro" id="IPR056798">
    <property type="entry name" value="ADH_Fe_C"/>
</dbReference>
<evidence type="ECO:0000259" key="3">
    <source>
        <dbReference type="Pfam" id="PF25137"/>
    </source>
</evidence>
<evidence type="ECO:0000313" key="5">
    <source>
        <dbReference type="Proteomes" id="UP000823736"/>
    </source>
</evidence>
<dbReference type="GO" id="GO:0046872">
    <property type="term" value="F:metal ion binding"/>
    <property type="evidence" value="ECO:0007669"/>
    <property type="project" value="InterPro"/>
</dbReference>
<dbReference type="AlphaFoldDB" id="A0A8T4H0I4"/>
<dbReference type="CDD" id="cd14866">
    <property type="entry name" value="Fe-ADH-like"/>
    <property type="match status" value="1"/>
</dbReference>
<dbReference type="InterPro" id="IPR001670">
    <property type="entry name" value="ADH_Fe/GldA"/>
</dbReference>
<dbReference type="Pfam" id="PF25137">
    <property type="entry name" value="ADH_Fe_C"/>
    <property type="match status" value="1"/>
</dbReference>
<gene>
    <name evidence="4" type="ORF">J2753_002692</name>
</gene>
<keyword evidence="1" id="KW-0560">Oxidoreductase</keyword>
<dbReference type="Gene3D" id="1.20.1090.10">
    <property type="entry name" value="Dehydroquinate synthase-like - alpha domain"/>
    <property type="match status" value="1"/>
</dbReference>
<reference evidence="4" key="1">
    <citation type="submission" date="2021-03" db="EMBL/GenBank/DDBJ databases">
        <title>Genomic Encyclopedia of Type Strains, Phase IV (KMG-IV): sequencing the most valuable type-strain genomes for metagenomic binning, comparative biology and taxonomic classification.</title>
        <authorList>
            <person name="Goeker M."/>
        </authorList>
    </citation>
    <scope>NUCLEOTIDE SEQUENCE</scope>
    <source>
        <strain evidence="4">DSM 26232</strain>
    </source>
</reference>
<dbReference type="Pfam" id="PF00465">
    <property type="entry name" value="Fe-ADH"/>
    <property type="match status" value="1"/>
</dbReference>
<dbReference type="Gene3D" id="3.40.50.1970">
    <property type="match status" value="1"/>
</dbReference>
<dbReference type="Proteomes" id="UP000823736">
    <property type="component" value="Unassembled WGS sequence"/>
</dbReference>
<dbReference type="EMBL" id="JAGGLC010000006">
    <property type="protein sequence ID" value="MBP1988180.1"/>
    <property type="molecule type" value="Genomic_DNA"/>
</dbReference>
<dbReference type="InterPro" id="IPR039697">
    <property type="entry name" value="Alcohol_dehydrogenase_Fe"/>
</dbReference>
<dbReference type="PANTHER" id="PTHR11496:SF83">
    <property type="entry name" value="HYDROXYACID-OXOACID TRANSHYDROGENASE, MITOCHONDRIAL"/>
    <property type="match status" value="1"/>
</dbReference>